<dbReference type="PATRIC" id="fig|989403.3.peg.4016"/>
<sequence length="288" mass="29251">MPKAARLGDIGSGHGCFPPTPAISGSGDTFINGRKAVRLGDAFAPHGCPQCPPHPRSLSAGSATVFINGKKAGRVGDSIGCGGSVSAGSGDTFIGDVGMGGPLKSCMKGAKDNASPLLDPGLSRLENPASVELLAFKEALSMPVPELGSFVQDQLASILESGIQDILSHHVASHLPQVGLDGLTNKALDTLKAKALHSEALIGALKGKLPEVTSQAISRVSQNFSDAVSSETSLGEPLSATIPNIPDNPLVAGLHDLAQSGNPAKLDSVLRPQASDMCVKLMANACGL</sequence>
<dbReference type="Proteomes" id="UP000076577">
    <property type="component" value="Unassembled WGS sequence"/>
</dbReference>
<name>A0A165VU51_9HYPH</name>
<proteinExistence type="predicted"/>
<comment type="caution">
    <text evidence="1">The sequence shown here is derived from an EMBL/GenBank/DDBJ whole genome shotgun (WGS) entry which is preliminary data.</text>
</comment>
<dbReference type="EMBL" id="LMCB01000074">
    <property type="protein sequence ID" value="KZL15447.1"/>
    <property type="molecule type" value="Genomic_DNA"/>
</dbReference>
<accession>A0A165VU51</accession>
<dbReference type="Gene3D" id="2.60.200.60">
    <property type="match status" value="1"/>
</dbReference>
<dbReference type="OrthoDB" id="9807902at2"/>
<reference evidence="1 2" key="1">
    <citation type="journal article" date="2016" name="Front. Microbiol.">
        <title>Comparative Genomic Analysis Reveals a Diverse Repertoire of Genes Involved in Prokaryote-Eukaryote Interactions within the Pseudovibrio Genus.</title>
        <authorList>
            <person name="Romano S."/>
            <person name="Fernandez-Guerra A."/>
            <person name="Reen F.J."/>
            <person name="Glockner F.O."/>
            <person name="Crowley S.P."/>
            <person name="O'Sullivan O."/>
            <person name="Cotter P.D."/>
            <person name="Adams C."/>
            <person name="Dobson A.D."/>
            <person name="O'Gara F."/>
        </authorList>
    </citation>
    <scope>NUCLEOTIDE SEQUENCE [LARGE SCALE GENOMIC DNA]</scope>
    <source>
        <strain evidence="1 2">Ad2</strain>
    </source>
</reference>
<evidence type="ECO:0000313" key="1">
    <source>
        <dbReference type="EMBL" id="KZL15447.1"/>
    </source>
</evidence>
<gene>
    <name evidence="1" type="ORF">PsAD2_03703</name>
</gene>
<dbReference type="CDD" id="cd14737">
    <property type="entry name" value="PAAR_1"/>
    <property type="match status" value="1"/>
</dbReference>
<dbReference type="Pfam" id="PF05488">
    <property type="entry name" value="PAAR_motif"/>
    <property type="match status" value="1"/>
</dbReference>
<dbReference type="RefSeq" id="WP_082825692.1">
    <property type="nucleotide sequence ID" value="NZ_LMCB01000074.1"/>
</dbReference>
<organism evidence="1 2">
    <name type="scientific">Pseudovibrio axinellae</name>
    <dbReference type="NCBI Taxonomy" id="989403"/>
    <lineage>
        <taxon>Bacteria</taxon>
        <taxon>Pseudomonadati</taxon>
        <taxon>Pseudomonadota</taxon>
        <taxon>Alphaproteobacteria</taxon>
        <taxon>Hyphomicrobiales</taxon>
        <taxon>Stappiaceae</taxon>
        <taxon>Pseudovibrio</taxon>
    </lineage>
</organism>
<dbReference type="AlphaFoldDB" id="A0A165VU51"/>
<keyword evidence="2" id="KW-1185">Reference proteome</keyword>
<dbReference type="STRING" id="989403.SAMN05421798_1921"/>
<evidence type="ECO:0000313" key="2">
    <source>
        <dbReference type="Proteomes" id="UP000076577"/>
    </source>
</evidence>
<protein>
    <submittedName>
        <fullName evidence="1">PAAR motif protein</fullName>
    </submittedName>
</protein>
<dbReference type="InterPro" id="IPR008727">
    <property type="entry name" value="PAAR_motif"/>
</dbReference>